<comment type="caution">
    <text evidence="1">The sequence shown here is derived from an EMBL/GenBank/DDBJ whole genome shotgun (WGS) entry which is preliminary data.</text>
</comment>
<dbReference type="Proteomes" id="UP000887159">
    <property type="component" value="Unassembled WGS sequence"/>
</dbReference>
<proteinExistence type="predicted"/>
<keyword evidence="2" id="KW-1185">Reference proteome</keyword>
<evidence type="ECO:0000313" key="2">
    <source>
        <dbReference type="Proteomes" id="UP000887159"/>
    </source>
</evidence>
<gene>
    <name evidence="1" type="ORF">TNCV_2206811</name>
</gene>
<reference evidence="1" key="1">
    <citation type="submission" date="2020-08" db="EMBL/GenBank/DDBJ databases">
        <title>Multicomponent nature underlies the extraordinary mechanical properties of spider dragline silk.</title>
        <authorList>
            <person name="Kono N."/>
            <person name="Nakamura H."/>
            <person name="Mori M."/>
            <person name="Yoshida Y."/>
            <person name="Ohtoshi R."/>
            <person name="Malay A.D."/>
            <person name="Moran D.A.P."/>
            <person name="Tomita M."/>
            <person name="Numata K."/>
            <person name="Arakawa K."/>
        </authorList>
    </citation>
    <scope>NUCLEOTIDE SEQUENCE</scope>
</reference>
<sequence>MTVSDAHENHHGKGLSLAAALKTMQVKDSCPTCYEFDPSINEALNLSRFKRSPVGVVWKFGEEDVSSGVALVT</sequence>
<dbReference type="AlphaFoldDB" id="A0A8X6S5X3"/>
<name>A0A8X6S5X3_TRICX</name>
<evidence type="ECO:0000313" key="1">
    <source>
        <dbReference type="EMBL" id="GFY05235.1"/>
    </source>
</evidence>
<organism evidence="1 2">
    <name type="scientific">Trichonephila clavipes</name>
    <name type="common">Golden silk orbweaver</name>
    <name type="synonym">Nephila clavipes</name>
    <dbReference type="NCBI Taxonomy" id="2585209"/>
    <lineage>
        <taxon>Eukaryota</taxon>
        <taxon>Metazoa</taxon>
        <taxon>Ecdysozoa</taxon>
        <taxon>Arthropoda</taxon>
        <taxon>Chelicerata</taxon>
        <taxon>Arachnida</taxon>
        <taxon>Araneae</taxon>
        <taxon>Araneomorphae</taxon>
        <taxon>Entelegynae</taxon>
        <taxon>Araneoidea</taxon>
        <taxon>Nephilidae</taxon>
        <taxon>Trichonephila</taxon>
    </lineage>
</organism>
<dbReference type="EMBL" id="BMAU01021250">
    <property type="protein sequence ID" value="GFY05235.1"/>
    <property type="molecule type" value="Genomic_DNA"/>
</dbReference>
<accession>A0A8X6S5X3</accession>
<protein>
    <submittedName>
        <fullName evidence="1">Uncharacterized protein</fullName>
    </submittedName>
</protein>